<protein>
    <submittedName>
        <fullName evidence="3">Uncharacterized protein</fullName>
    </submittedName>
</protein>
<dbReference type="InterPro" id="IPR049207">
    <property type="entry name" value="DUF4246_N"/>
</dbReference>
<feature type="domain" description="DUF4246" evidence="1">
    <location>
        <begin position="118"/>
        <end position="566"/>
    </location>
</feature>
<dbReference type="Pfam" id="PF21666">
    <property type="entry name" value="DUF4246_N"/>
    <property type="match status" value="1"/>
</dbReference>
<dbReference type="Proteomes" id="UP000827549">
    <property type="component" value="Chromosome 3"/>
</dbReference>
<gene>
    <name evidence="3" type="ORF">LOC62_03G003806</name>
</gene>
<dbReference type="EMBL" id="CP086716">
    <property type="protein sequence ID" value="WOO80292.1"/>
    <property type="molecule type" value="Genomic_DNA"/>
</dbReference>
<evidence type="ECO:0000313" key="4">
    <source>
        <dbReference type="Proteomes" id="UP000827549"/>
    </source>
</evidence>
<name>A0AAF1BHI1_9TREE</name>
<evidence type="ECO:0000259" key="2">
    <source>
        <dbReference type="Pfam" id="PF21666"/>
    </source>
</evidence>
<dbReference type="RefSeq" id="XP_062626324.1">
    <property type="nucleotide sequence ID" value="XM_062770340.1"/>
</dbReference>
<keyword evidence="4" id="KW-1185">Reference proteome</keyword>
<evidence type="ECO:0000313" key="3">
    <source>
        <dbReference type="EMBL" id="WOO80292.1"/>
    </source>
</evidence>
<dbReference type="PANTHER" id="PTHR33119">
    <property type="entry name" value="IFI3P"/>
    <property type="match status" value="1"/>
</dbReference>
<proteinExistence type="predicted"/>
<reference evidence="3" key="1">
    <citation type="submission" date="2023-10" db="EMBL/GenBank/DDBJ databases">
        <authorList>
            <person name="Noh H."/>
        </authorList>
    </citation>
    <scope>NUCLEOTIDE SEQUENCE</scope>
    <source>
        <strain evidence="3">DUCC4014</strain>
    </source>
</reference>
<dbReference type="InterPro" id="IPR025340">
    <property type="entry name" value="DUF4246"/>
</dbReference>
<feature type="domain" description="DUF4246" evidence="2">
    <location>
        <begin position="14"/>
        <end position="77"/>
    </location>
</feature>
<dbReference type="GeneID" id="87807047"/>
<dbReference type="InterPro" id="IPR049192">
    <property type="entry name" value="DUF4246_C"/>
</dbReference>
<accession>A0AAF1BHI1</accession>
<organism evidence="3 4">
    <name type="scientific">Vanrija pseudolonga</name>
    <dbReference type="NCBI Taxonomy" id="143232"/>
    <lineage>
        <taxon>Eukaryota</taxon>
        <taxon>Fungi</taxon>
        <taxon>Dikarya</taxon>
        <taxon>Basidiomycota</taxon>
        <taxon>Agaricomycotina</taxon>
        <taxon>Tremellomycetes</taxon>
        <taxon>Trichosporonales</taxon>
        <taxon>Trichosporonaceae</taxon>
        <taxon>Vanrija</taxon>
    </lineage>
</organism>
<dbReference type="Pfam" id="PF14033">
    <property type="entry name" value="DUF4246"/>
    <property type="match status" value="1"/>
</dbReference>
<dbReference type="AlphaFoldDB" id="A0AAF1BHI1"/>
<evidence type="ECO:0000259" key="1">
    <source>
        <dbReference type="Pfam" id="PF14033"/>
    </source>
</evidence>
<sequence length="607" mass="68467">MNGPHNAPVSTVRPGLDCALDFYIENRIPGGHFPMVLRLDWSMDPAPTLRERVMLRFMDSVTDLTGWEQAVFDAKQIDSYWEDRYELAADSNVKPSPAEEPTPEFDMSTDLGHVGFSEKMFEWCIWELQAKAQEYLSTGSVSVYDMDVAIFKKDVPGLHSPLEEEALQTQAMHWQPGHNDTNLKVVQPALYALEYNRTKVFRPCVVTRGNCLDLIGEGEVVARPQVKDQWYKSWAIELSTRFQLLPSEVQLDNHGKAHITGYINNMHPFKHASAYRAIERILDEALPLLKAAYNSVRSPPQPEGTRFPWYLQRCQNRGFCMEVGEKNEWGPPINQGCKPENYRYVDGAPSSPTTEEMDEWFTRTHPSVLPEPFDTSAAQDAFNSVHRYNTPRSWAEPGGQFQVIVSVGNILLSPEKPTYDSGSFHVEGLLNERICASALYYYDSDNITDSRLAFEAKAHPYSPWLIPDSVYEPYSIDREWSKELFGVTLGATACSKHVYIKLGAVQTPPGRLVVFPNVLGHRVEPFELVDKTRAGHRKVVAIFLVDPKTPIISTADVPPQQRLWAEGRSHLLGATVPGLEVAHEIAEELIKERSNLTTGQIGYGTVD</sequence>
<dbReference type="PANTHER" id="PTHR33119:SF1">
    <property type="entry name" value="FE2OG DIOXYGENASE DOMAIN-CONTAINING PROTEIN"/>
    <property type="match status" value="1"/>
</dbReference>